<dbReference type="InterPro" id="IPR024787">
    <property type="entry name" value="EcsC"/>
</dbReference>
<sequence length="269" mass="29672">MTVYTDYEQTQTSKIQDWLDHQDVNFTKVISGALAPLETSIESLIPHQPLILLRQACDRLTANWHLNWLLIQPFAPGKDYSDLRHGSLETCDRLAEKVTFMAEGTAVIDGIIDSFAEGLGPLADTGLGLLLALQTIQRIGLCYGFAPDSDINENVNWGILATSLAPTPQARRQAISATLALEQESADHALSHLLEETTTATVEESVTEPMFEQIIMTLSEDFSGAIIPVVGSVLGAIAEEKFIYNVSETAQRMFQVRWLLNRYPQAPKA</sequence>
<protein>
    <submittedName>
        <fullName evidence="1">EcsC family protein</fullName>
    </submittedName>
</protein>
<dbReference type="Pfam" id="PF12787">
    <property type="entry name" value="EcsC"/>
    <property type="match status" value="1"/>
</dbReference>
<reference evidence="1" key="1">
    <citation type="journal article" date="2022" name="Genome Biol. Evol.">
        <title>A New Gene Family Diagnostic for Intracellular Biomineralization of Amorphous Ca Carbonates by Cyanobacteria.</title>
        <authorList>
            <person name="Benzerara K."/>
            <person name="Duprat E."/>
            <person name="Bitard-Feildel T."/>
            <person name="Caumes G."/>
            <person name="Cassier-Chauvat C."/>
            <person name="Chauvat F."/>
            <person name="Dezi M."/>
            <person name="Diop S.I."/>
            <person name="Gaschignard G."/>
            <person name="Gorgen S."/>
            <person name="Gugger M."/>
            <person name="Lopez-Garcia P."/>
            <person name="Millet M."/>
            <person name="Skouri-Panet F."/>
            <person name="Moreira D."/>
            <person name="Callebaut I."/>
        </authorList>
    </citation>
    <scope>NUCLEOTIDE SEQUENCE</scope>
    <source>
        <strain evidence="1">G9</strain>
    </source>
</reference>
<accession>A0ABT6F2V0</accession>
<dbReference type="RefSeq" id="WP_277868111.1">
    <property type="nucleotide sequence ID" value="NZ_JAKKUT010000008.1"/>
</dbReference>
<proteinExistence type="predicted"/>
<reference evidence="1" key="2">
    <citation type="submission" date="2022-01" db="EMBL/GenBank/DDBJ databases">
        <authorList>
            <person name="Zivanovic Y."/>
            <person name="Moreira D."/>
            <person name="Lopez-Garcia P."/>
        </authorList>
    </citation>
    <scope>NUCLEOTIDE SEQUENCE</scope>
    <source>
        <strain evidence="1">G9</strain>
    </source>
</reference>
<evidence type="ECO:0000313" key="2">
    <source>
        <dbReference type="Proteomes" id="UP001154265"/>
    </source>
</evidence>
<dbReference type="EMBL" id="JAKKUT010000008">
    <property type="protein sequence ID" value="MDG2992187.1"/>
    <property type="molecule type" value="Genomic_DNA"/>
</dbReference>
<comment type="caution">
    <text evidence="1">The sequence shown here is derived from an EMBL/GenBank/DDBJ whole genome shotgun (WGS) entry which is preliminary data.</text>
</comment>
<gene>
    <name evidence="1" type="ORF">L3556_14805</name>
</gene>
<name>A0ABT6F2V0_9SYNE</name>
<evidence type="ECO:0000313" key="1">
    <source>
        <dbReference type="EMBL" id="MDG2992187.1"/>
    </source>
</evidence>
<organism evidence="1 2">
    <name type="scientific">Candidatus Synechococcus calcipolaris G9</name>
    <dbReference type="NCBI Taxonomy" id="1497997"/>
    <lineage>
        <taxon>Bacteria</taxon>
        <taxon>Bacillati</taxon>
        <taxon>Cyanobacteriota</taxon>
        <taxon>Cyanophyceae</taxon>
        <taxon>Synechococcales</taxon>
        <taxon>Synechococcaceae</taxon>
        <taxon>Synechococcus</taxon>
    </lineage>
</organism>
<keyword evidence="2" id="KW-1185">Reference proteome</keyword>
<dbReference type="Proteomes" id="UP001154265">
    <property type="component" value="Unassembled WGS sequence"/>
</dbReference>